<dbReference type="EMBL" id="CAKXAJ010025571">
    <property type="protein sequence ID" value="CAH2241099.1"/>
    <property type="molecule type" value="Genomic_DNA"/>
</dbReference>
<sequence>MASDKIKVAVRVRPFNRRELELGTQCVVEMEGQQTVLQYPQSTHDKERRLREYDEERAAASSVLLLPSTAITNPSAQRGDYWANPPVWRGL</sequence>
<evidence type="ECO:0000256" key="2">
    <source>
        <dbReference type="ARBA" id="ARBA00022840"/>
    </source>
</evidence>
<reference evidence="3" key="1">
    <citation type="submission" date="2022-03" db="EMBL/GenBank/DDBJ databases">
        <authorList>
            <person name="Lindestad O."/>
        </authorList>
    </citation>
    <scope>NUCLEOTIDE SEQUENCE</scope>
</reference>
<evidence type="ECO:0000313" key="3">
    <source>
        <dbReference type="EMBL" id="CAH2241099.1"/>
    </source>
</evidence>
<dbReference type="InterPro" id="IPR027417">
    <property type="entry name" value="P-loop_NTPase"/>
</dbReference>
<name>A0A8S4RU10_9NEOP</name>
<keyword evidence="1" id="KW-0547">Nucleotide-binding</keyword>
<dbReference type="InterPro" id="IPR036961">
    <property type="entry name" value="Kinesin_motor_dom_sf"/>
</dbReference>
<proteinExistence type="predicted"/>
<keyword evidence="4" id="KW-1185">Reference proteome</keyword>
<dbReference type="AlphaFoldDB" id="A0A8S4RU10"/>
<dbReference type="Proteomes" id="UP000838756">
    <property type="component" value="Unassembled WGS sequence"/>
</dbReference>
<dbReference type="Gene3D" id="3.40.850.10">
    <property type="entry name" value="Kinesin motor domain"/>
    <property type="match status" value="1"/>
</dbReference>
<organism evidence="3 4">
    <name type="scientific">Pararge aegeria aegeria</name>
    <dbReference type="NCBI Taxonomy" id="348720"/>
    <lineage>
        <taxon>Eukaryota</taxon>
        <taxon>Metazoa</taxon>
        <taxon>Ecdysozoa</taxon>
        <taxon>Arthropoda</taxon>
        <taxon>Hexapoda</taxon>
        <taxon>Insecta</taxon>
        <taxon>Pterygota</taxon>
        <taxon>Neoptera</taxon>
        <taxon>Endopterygota</taxon>
        <taxon>Lepidoptera</taxon>
        <taxon>Glossata</taxon>
        <taxon>Ditrysia</taxon>
        <taxon>Papilionoidea</taxon>
        <taxon>Nymphalidae</taxon>
        <taxon>Satyrinae</taxon>
        <taxon>Satyrini</taxon>
        <taxon>Parargina</taxon>
        <taxon>Pararge</taxon>
    </lineage>
</organism>
<accession>A0A8S4RU10</accession>
<comment type="caution">
    <text evidence="3">The sequence shown here is derived from an EMBL/GenBank/DDBJ whole genome shotgun (WGS) entry which is preliminary data.</text>
</comment>
<dbReference type="GO" id="GO:0005524">
    <property type="term" value="F:ATP binding"/>
    <property type="evidence" value="ECO:0007669"/>
    <property type="project" value="UniProtKB-KW"/>
</dbReference>
<evidence type="ECO:0000313" key="4">
    <source>
        <dbReference type="Proteomes" id="UP000838756"/>
    </source>
</evidence>
<evidence type="ECO:0000256" key="1">
    <source>
        <dbReference type="ARBA" id="ARBA00022741"/>
    </source>
</evidence>
<gene>
    <name evidence="3" type="primary">jg13155</name>
    <name evidence="3" type="ORF">PAEG_LOCUS17563</name>
</gene>
<keyword evidence="2" id="KW-0067">ATP-binding</keyword>
<dbReference type="SUPFAM" id="SSF52540">
    <property type="entry name" value="P-loop containing nucleoside triphosphate hydrolases"/>
    <property type="match status" value="1"/>
</dbReference>
<dbReference type="OrthoDB" id="3176171at2759"/>
<protein>
    <submittedName>
        <fullName evidence="3">Jg13155 protein</fullName>
    </submittedName>
</protein>